<dbReference type="InterPro" id="IPR043001">
    <property type="entry name" value="IP5_2-K_N_lobe"/>
</dbReference>
<comment type="catalytic activity">
    <reaction evidence="1 8">
        <text>1D-myo-inositol 1,3,4,5,6-pentakisphosphate + ATP = 1D-myo-inositol hexakisphosphate + ADP + H(+)</text>
        <dbReference type="Rhea" id="RHEA:20313"/>
        <dbReference type="ChEBI" id="CHEBI:15378"/>
        <dbReference type="ChEBI" id="CHEBI:30616"/>
        <dbReference type="ChEBI" id="CHEBI:57733"/>
        <dbReference type="ChEBI" id="CHEBI:58130"/>
        <dbReference type="ChEBI" id="CHEBI:456216"/>
        <dbReference type="EC" id="2.7.1.158"/>
    </reaction>
</comment>
<evidence type="ECO:0000256" key="3">
    <source>
        <dbReference type="ARBA" id="ARBA00014846"/>
    </source>
</evidence>
<dbReference type="PANTHER" id="PTHR14456:SF2">
    <property type="entry name" value="INOSITOL-PENTAKISPHOSPHATE 2-KINASE"/>
    <property type="match status" value="1"/>
</dbReference>
<organism evidence="9 10">
    <name type="scientific">Polyrhizophydium stewartii</name>
    <dbReference type="NCBI Taxonomy" id="2732419"/>
    <lineage>
        <taxon>Eukaryota</taxon>
        <taxon>Fungi</taxon>
        <taxon>Fungi incertae sedis</taxon>
        <taxon>Chytridiomycota</taxon>
        <taxon>Chytridiomycota incertae sedis</taxon>
        <taxon>Chytridiomycetes</taxon>
        <taxon>Rhizophydiales</taxon>
        <taxon>Rhizophydiales incertae sedis</taxon>
        <taxon>Polyrhizophydium</taxon>
    </lineage>
</organism>
<dbReference type="Pfam" id="PF06090">
    <property type="entry name" value="Ins_P5_2-kin"/>
    <property type="match status" value="1"/>
</dbReference>
<keyword evidence="10" id="KW-1185">Reference proteome</keyword>
<keyword evidence="7 8" id="KW-0067">ATP-binding</keyword>
<dbReference type="EC" id="2.7.1.158" evidence="2 8"/>
<dbReference type="Gene3D" id="3.30.200.110">
    <property type="entry name" value="Inositol-pentakisphosphate 2-kinase, N-lobe"/>
    <property type="match status" value="1"/>
</dbReference>
<evidence type="ECO:0000313" key="9">
    <source>
        <dbReference type="EMBL" id="KAL2911968.1"/>
    </source>
</evidence>
<dbReference type="PANTHER" id="PTHR14456">
    <property type="entry name" value="INOSITOL POLYPHOSPHATE KINASE 1"/>
    <property type="match status" value="1"/>
</dbReference>
<keyword evidence="5 8" id="KW-0547">Nucleotide-binding</keyword>
<evidence type="ECO:0000256" key="7">
    <source>
        <dbReference type="ARBA" id="ARBA00022840"/>
    </source>
</evidence>
<name>A0ABR4MXG1_9FUNG</name>
<accession>A0ABR4MXG1</accession>
<dbReference type="EMBL" id="JADGIZ020000082">
    <property type="protein sequence ID" value="KAL2911968.1"/>
    <property type="molecule type" value="Genomic_DNA"/>
</dbReference>
<gene>
    <name evidence="9" type="ORF">HK105_208578</name>
</gene>
<proteinExistence type="predicted"/>
<protein>
    <recommendedName>
        <fullName evidence="3 8">Inositol-pentakisphosphate 2-kinase</fullName>
        <ecNumber evidence="2 8">2.7.1.158</ecNumber>
    </recommendedName>
</protein>
<keyword evidence="4 8" id="KW-0808">Transferase</keyword>
<dbReference type="InterPro" id="IPR009286">
    <property type="entry name" value="Ins_P5_2-kin"/>
</dbReference>
<keyword evidence="6 8" id="KW-0418">Kinase</keyword>
<comment type="domain">
    <text evidence="8">The EXKPK motif is conserved in inositol-pentakisphosphate 2-kinases of both family 1 and 2.</text>
</comment>
<evidence type="ECO:0000256" key="2">
    <source>
        <dbReference type="ARBA" id="ARBA00012023"/>
    </source>
</evidence>
<sequence>MNLRLVGLVGEGNANVVVAVERAEEGSRLPGAVYVAADVDPTAAASLVPTSAGGLAGAVLRLAKVPEEQTAGRGTSTAQDTMAFHAAAVSALLGSRFVPDAAVVRIDPEQLRMVAETIEPWRPPCRRHRPIDTTQSTVVLMESTLAARIPRGLSAATATSISVEIKPKWGFVPPETMGRLCRFCAHQVVKATKASAYAFAGGNHPQTSRFCPLRLFSDDGSLVEDAVRTLIDTPQNNFRLFSNGHVVAEGHEMVALLEAHFGSVEGFATAIGPAVVDRIRVLDVDPKSISKLPKWQELQRDINK</sequence>
<evidence type="ECO:0000256" key="6">
    <source>
        <dbReference type="ARBA" id="ARBA00022777"/>
    </source>
</evidence>
<evidence type="ECO:0000256" key="1">
    <source>
        <dbReference type="ARBA" id="ARBA00001774"/>
    </source>
</evidence>
<reference evidence="9 10" key="1">
    <citation type="submission" date="2023-09" db="EMBL/GenBank/DDBJ databases">
        <title>Pangenome analysis of Batrachochytrium dendrobatidis and related Chytrids.</title>
        <authorList>
            <person name="Yacoub M.N."/>
            <person name="Stajich J.E."/>
            <person name="James T.Y."/>
        </authorList>
    </citation>
    <scope>NUCLEOTIDE SEQUENCE [LARGE SCALE GENOMIC DNA]</scope>
    <source>
        <strain evidence="9 10">JEL0888</strain>
    </source>
</reference>
<evidence type="ECO:0000313" key="10">
    <source>
        <dbReference type="Proteomes" id="UP001527925"/>
    </source>
</evidence>
<evidence type="ECO:0000256" key="5">
    <source>
        <dbReference type="ARBA" id="ARBA00022741"/>
    </source>
</evidence>
<comment type="caution">
    <text evidence="9">The sequence shown here is derived from an EMBL/GenBank/DDBJ whole genome shotgun (WGS) entry which is preliminary data.</text>
</comment>
<dbReference type="Proteomes" id="UP001527925">
    <property type="component" value="Unassembled WGS sequence"/>
</dbReference>
<evidence type="ECO:0000256" key="8">
    <source>
        <dbReference type="RuleBase" id="RU364126"/>
    </source>
</evidence>
<comment type="function">
    <text evidence="8">Phosphorylates Ins(1,3,4,5,6)P5 at position 2 to form Ins(1,2,3,4,5,6)P6 (InsP6 or phytate).</text>
</comment>
<evidence type="ECO:0000256" key="4">
    <source>
        <dbReference type="ARBA" id="ARBA00022679"/>
    </source>
</evidence>